<keyword evidence="6" id="KW-0949">S-adenosyl-L-methionine</keyword>
<accession>A0A5B8NLT0</accession>
<comment type="pathway">
    <text evidence="1">Cofactor biosynthesis; adenosylcobalamin biosynthesis.</text>
</comment>
<reference evidence="9 10" key="1">
    <citation type="submission" date="2019-08" db="EMBL/GenBank/DDBJ databases">
        <title>Carotenoids and Carotenoid Binding Proteins in the Halophilic Cyanobacterium Euhalothece sp. ZM00.</title>
        <authorList>
            <person name="Cho S.M."/>
            <person name="Song J.Y."/>
            <person name="Park Y.-I."/>
        </authorList>
    </citation>
    <scope>NUCLEOTIDE SEQUENCE [LARGE SCALE GENOMIC DNA]</scope>
    <source>
        <strain evidence="9 10">Z-M001</strain>
    </source>
</reference>
<dbReference type="UniPathway" id="UPA00148"/>
<dbReference type="NCBIfam" id="NF004614">
    <property type="entry name" value="PRK05948.1"/>
    <property type="match status" value="1"/>
</dbReference>
<evidence type="ECO:0000256" key="4">
    <source>
        <dbReference type="ARBA" id="ARBA00022603"/>
    </source>
</evidence>
<evidence type="ECO:0000256" key="2">
    <source>
        <dbReference type="ARBA" id="ARBA00005879"/>
    </source>
</evidence>
<dbReference type="AlphaFoldDB" id="A0A5B8NLT0"/>
<dbReference type="PANTHER" id="PTHR43467">
    <property type="entry name" value="COBALT-PRECORRIN-2 C(20)-METHYLTRANSFERASE"/>
    <property type="match status" value="1"/>
</dbReference>
<dbReference type="InterPro" id="IPR035996">
    <property type="entry name" value="4pyrrol_Methylase_sf"/>
</dbReference>
<dbReference type="Gene3D" id="3.30.950.10">
    <property type="entry name" value="Methyltransferase, Cobalt-precorrin-4 Transmethylase, Domain 2"/>
    <property type="match status" value="1"/>
</dbReference>
<evidence type="ECO:0000256" key="5">
    <source>
        <dbReference type="ARBA" id="ARBA00022679"/>
    </source>
</evidence>
<dbReference type="Pfam" id="PF00590">
    <property type="entry name" value="TP_methylase"/>
    <property type="match status" value="1"/>
</dbReference>
<dbReference type="CDD" id="cd11645">
    <property type="entry name" value="Precorrin_2_C20_MT"/>
    <property type="match status" value="1"/>
</dbReference>
<keyword evidence="3" id="KW-0169">Cobalamin biosynthesis</keyword>
<evidence type="ECO:0000259" key="8">
    <source>
        <dbReference type="Pfam" id="PF00590"/>
    </source>
</evidence>
<dbReference type="InterPro" id="IPR014777">
    <property type="entry name" value="4pyrrole_Mease_sub1"/>
</dbReference>
<dbReference type="OrthoDB" id="9804789at2"/>
<proteinExistence type="inferred from homology"/>
<dbReference type="EMBL" id="CP042326">
    <property type="protein sequence ID" value="QDZ39976.1"/>
    <property type="molecule type" value="Genomic_DNA"/>
</dbReference>
<dbReference type="GO" id="GO:0032259">
    <property type="term" value="P:methylation"/>
    <property type="evidence" value="ECO:0007669"/>
    <property type="project" value="UniProtKB-KW"/>
</dbReference>
<organism evidence="9 10">
    <name type="scientific">Euhalothece natronophila Z-M001</name>
    <dbReference type="NCBI Taxonomy" id="522448"/>
    <lineage>
        <taxon>Bacteria</taxon>
        <taxon>Bacillati</taxon>
        <taxon>Cyanobacteriota</taxon>
        <taxon>Cyanophyceae</taxon>
        <taxon>Oscillatoriophycideae</taxon>
        <taxon>Chroococcales</taxon>
        <taxon>Halothecacae</taxon>
        <taxon>Halothece cluster</taxon>
        <taxon>Euhalothece</taxon>
    </lineage>
</organism>
<dbReference type="InterPro" id="IPR000878">
    <property type="entry name" value="4pyrrol_Mease"/>
</dbReference>
<dbReference type="PIRSF" id="PIRSF036427">
    <property type="entry name" value="Precrrn-2_mtase"/>
    <property type="match status" value="1"/>
</dbReference>
<evidence type="ECO:0000256" key="3">
    <source>
        <dbReference type="ARBA" id="ARBA00022573"/>
    </source>
</evidence>
<dbReference type="NCBIfam" id="TIGR01467">
    <property type="entry name" value="cobI_cbiL"/>
    <property type="match status" value="1"/>
</dbReference>
<dbReference type="GO" id="GO:0030788">
    <property type="term" value="F:precorrin-2 C20-methyltransferase activity"/>
    <property type="evidence" value="ECO:0007669"/>
    <property type="project" value="UniProtKB-EC"/>
</dbReference>
<keyword evidence="10" id="KW-1185">Reference proteome</keyword>
<evidence type="ECO:0000313" key="10">
    <source>
        <dbReference type="Proteomes" id="UP000318453"/>
    </source>
</evidence>
<gene>
    <name evidence="9" type="ORF">FRE64_08505</name>
</gene>
<dbReference type="RefSeq" id="WP_146295572.1">
    <property type="nucleotide sequence ID" value="NZ_CP042326.1"/>
</dbReference>
<feature type="domain" description="Tetrapyrrole methylase" evidence="8">
    <location>
        <begin position="3"/>
        <end position="212"/>
    </location>
</feature>
<dbReference type="EC" id="2.1.1.130" evidence="9"/>
<dbReference type="SUPFAM" id="SSF53790">
    <property type="entry name" value="Tetrapyrrole methylase"/>
    <property type="match status" value="1"/>
</dbReference>
<evidence type="ECO:0000256" key="1">
    <source>
        <dbReference type="ARBA" id="ARBA00004953"/>
    </source>
</evidence>
<sequence length="233" mass="26000">MSKLYGVSVGTGDPELITVKGLKCLQNANIIAFPEGIRGKQGIAQTIITPWLESHQTLLPLKFPYVQDETELTQAWETAAKTVLTYLQNGEDVTFACEGDISFYSTFTYLAQTVQKLDSNVVIETIPGVCSPMAAAAELGIPLTTRSQRLMILPTLYHLEELETALNTAEVVVLMKFSSLYPQIWELLDKKGLLASSQIVEKATMPDQVVYKDLRNMDQLKLSYFSIMIINHY</sequence>
<evidence type="ECO:0000313" key="9">
    <source>
        <dbReference type="EMBL" id="QDZ39976.1"/>
    </source>
</evidence>
<dbReference type="InterPro" id="IPR014776">
    <property type="entry name" value="4pyrrole_Mease_sub2"/>
</dbReference>
<dbReference type="GO" id="GO:0009236">
    <property type="term" value="P:cobalamin biosynthetic process"/>
    <property type="evidence" value="ECO:0007669"/>
    <property type="project" value="UniProtKB-UniRule"/>
</dbReference>
<dbReference type="Gene3D" id="3.40.1010.10">
    <property type="entry name" value="Cobalt-precorrin-4 Transmethylase, Domain 1"/>
    <property type="match status" value="1"/>
</dbReference>
<keyword evidence="4 9" id="KW-0489">Methyltransferase</keyword>
<keyword evidence="5 9" id="KW-0808">Transferase</keyword>
<comment type="similarity">
    <text evidence="2 7">Belongs to the precorrin methyltransferase family.</text>
</comment>
<name>A0A5B8NLT0_9CHRO</name>
<dbReference type="KEGG" id="enn:FRE64_08505"/>
<protein>
    <submittedName>
        <fullName evidence="9">Precorrin-2 C(20)-methyltransferase</fullName>
        <ecNumber evidence="9">2.1.1.130</ecNumber>
    </submittedName>
</protein>
<dbReference type="Proteomes" id="UP000318453">
    <property type="component" value="Chromosome"/>
</dbReference>
<dbReference type="InterPro" id="IPR006364">
    <property type="entry name" value="CobI/CbiL/CobIJ_dom"/>
</dbReference>
<evidence type="ECO:0000256" key="7">
    <source>
        <dbReference type="PIRNR" id="PIRNR036427"/>
    </source>
</evidence>
<dbReference type="PANTHER" id="PTHR43467:SF2">
    <property type="entry name" value="COBALT-PRECORRIN-2 C(20)-METHYLTRANSFERASE"/>
    <property type="match status" value="1"/>
</dbReference>
<evidence type="ECO:0000256" key="6">
    <source>
        <dbReference type="ARBA" id="ARBA00022691"/>
    </source>
</evidence>
<dbReference type="InterPro" id="IPR012382">
    <property type="entry name" value="CobI/CbiL"/>
</dbReference>